<evidence type="ECO:0000313" key="10">
    <source>
        <dbReference type="EMBL" id="WTQ77390.1"/>
    </source>
</evidence>
<evidence type="ECO:0000256" key="5">
    <source>
        <dbReference type="ARBA" id="ARBA00023002"/>
    </source>
</evidence>
<dbReference type="SUPFAM" id="SSF47203">
    <property type="entry name" value="Acyl-CoA dehydrogenase C-terminal domain-like"/>
    <property type="match status" value="1"/>
</dbReference>
<dbReference type="Pfam" id="PF00441">
    <property type="entry name" value="Acyl-CoA_dh_1"/>
    <property type="match status" value="1"/>
</dbReference>
<feature type="domain" description="Acyl-CoA oxidase/dehydrogenase middle" evidence="8">
    <location>
        <begin position="129"/>
        <end position="214"/>
    </location>
</feature>
<organism evidence="10">
    <name type="scientific">Streptomyces sp. NBC_00148</name>
    <dbReference type="NCBI Taxonomy" id="2903626"/>
    <lineage>
        <taxon>Bacteria</taxon>
        <taxon>Bacillati</taxon>
        <taxon>Actinomycetota</taxon>
        <taxon>Actinomycetes</taxon>
        <taxon>Kitasatosporales</taxon>
        <taxon>Streptomycetaceae</taxon>
        <taxon>Streptomyces</taxon>
    </lineage>
</organism>
<dbReference type="PROSITE" id="PS00072">
    <property type="entry name" value="ACYL_COA_DH_1"/>
    <property type="match status" value="1"/>
</dbReference>
<comment type="similarity">
    <text evidence="2 6">Belongs to the acyl-CoA dehydrogenase family.</text>
</comment>
<comment type="cofactor">
    <cofactor evidence="1 6">
        <name>FAD</name>
        <dbReference type="ChEBI" id="CHEBI:57692"/>
    </cofactor>
</comment>
<feature type="domain" description="Acyl-CoA dehydrogenase/oxidase N-terminal" evidence="9">
    <location>
        <begin position="12"/>
        <end position="125"/>
    </location>
</feature>
<dbReference type="InterPro" id="IPR006091">
    <property type="entry name" value="Acyl-CoA_Oxase/DH_mid-dom"/>
</dbReference>
<evidence type="ECO:0000256" key="4">
    <source>
        <dbReference type="ARBA" id="ARBA00022827"/>
    </source>
</evidence>
<reference evidence="10" key="1">
    <citation type="submission" date="2022-10" db="EMBL/GenBank/DDBJ databases">
        <title>The complete genomes of actinobacterial strains from the NBC collection.</title>
        <authorList>
            <person name="Joergensen T.S."/>
            <person name="Alvarez Arevalo M."/>
            <person name="Sterndorff E.B."/>
            <person name="Faurdal D."/>
            <person name="Vuksanovic O."/>
            <person name="Mourched A.-S."/>
            <person name="Charusanti P."/>
            <person name="Shaw S."/>
            <person name="Blin K."/>
            <person name="Weber T."/>
        </authorList>
    </citation>
    <scope>NUCLEOTIDE SEQUENCE</scope>
    <source>
        <strain evidence="10">NBC_00148</strain>
    </source>
</reference>
<evidence type="ECO:0000259" key="7">
    <source>
        <dbReference type="Pfam" id="PF00441"/>
    </source>
</evidence>
<evidence type="ECO:0000256" key="1">
    <source>
        <dbReference type="ARBA" id="ARBA00001974"/>
    </source>
</evidence>
<keyword evidence="5 6" id="KW-0560">Oxidoreductase</keyword>
<dbReference type="InterPro" id="IPR037069">
    <property type="entry name" value="AcylCoA_DH/ox_N_sf"/>
</dbReference>
<evidence type="ECO:0000256" key="6">
    <source>
        <dbReference type="RuleBase" id="RU362125"/>
    </source>
</evidence>
<feature type="domain" description="Acyl-CoA dehydrogenase/oxidase C-terminal" evidence="7">
    <location>
        <begin position="238"/>
        <end position="384"/>
    </location>
</feature>
<dbReference type="EMBL" id="CP108169">
    <property type="protein sequence ID" value="WTQ77390.1"/>
    <property type="molecule type" value="Genomic_DNA"/>
</dbReference>
<dbReference type="InterPro" id="IPR036250">
    <property type="entry name" value="AcylCo_DH-like_C"/>
</dbReference>
<dbReference type="InterPro" id="IPR009075">
    <property type="entry name" value="AcylCo_DH/oxidase_C"/>
</dbReference>
<evidence type="ECO:0000259" key="9">
    <source>
        <dbReference type="Pfam" id="PF02771"/>
    </source>
</evidence>
<dbReference type="InterPro" id="IPR013786">
    <property type="entry name" value="AcylCoA_DH/ox_N"/>
</dbReference>
<dbReference type="PANTHER" id="PTHR43884:SF20">
    <property type="entry name" value="ACYL-COA DEHYDROGENASE FADE28"/>
    <property type="match status" value="1"/>
</dbReference>
<dbReference type="InterPro" id="IPR009100">
    <property type="entry name" value="AcylCoA_DH/oxidase_NM_dom_sf"/>
</dbReference>
<dbReference type="PANTHER" id="PTHR43884">
    <property type="entry name" value="ACYL-COA DEHYDROGENASE"/>
    <property type="match status" value="1"/>
</dbReference>
<dbReference type="AlphaFoldDB" id="A0AAU1M179"/>
<dbReference type="Gene3D" id="1.20.140.10">
    <property type="entry name" value="Butyryl-CoA Dehydrogenase, subunit A, domain 3"/>
    <property type="match status" value="1"/>
</dbReference>
<dbReference type="Pfam" id="PF02770">
    <property type="entry name" value="Acyl-CoA_dh_M"/>
    <property type="match status" value="1"/>
</dbReference>
<dbReference type="FunFam" id="1.20.140.10:FF:000001">
    <property type="entry name" value="Acyl-CoA dehydrogenase"/>
    <property type="match status" value="1"/>
</dbReference>
<dbReference type="SUPFAM" id="SSF56645">
    <property type="entry name" value="Acyl-CoA dehydrogenase NM domain-like"/>
    <property type="match status" value="1"/>
</dbReference>
<evidence type="ECO:0000259" key="8">
    <source>
        <dbReference type="Pfam" id="PF02770"/>
    </source>
</evidence>
<name>A0AAU1M179_9ACTN</name>
<accession>A0AAU1M179</accession>
<protein>
    <submittedName>
        <fullName evidence="10">Acyl-CoA/acyl-ACP dehydrogenase</fullName>
    </submittedName>
</protein>
<dbReference type="GO" id="GO:0003995">
    <property type="term" value="F:acyl-CoA dehydrogenase activity"/>
    <property type="evidence" value="ECO:0007669"/>
    <property type="project" value="InterPro"/>
</dbReference>
<keyword evidence="4 6" id="KW-0274">FAD</keyword>
<evidence type="ECO:0000256" key="3">
    <source>
        <dbReference type="ARBA" id="ARBA00022630"/>
    </source>
</evidence>
<dbReference type="Gene3D" id="1.10.540.10">
    <property type="entry name" value="Acyl-CoA dehydrogenase/oxidase, N-terminal domain"/>
    <property type="match status" value="1"/>
</dbReference>
<sequence length="387" mass="41218">MSTTPALPRSVSAEQRAFVTALRDFARRECGTREQRDALAAETGGPHAPSLYARLAELGWLGVCLPEAYGGSGGGMTDACLFLRETARGLVPAGGFITSVITAKAYERFGSEEQCKAAVGGAVAGQVLSIAMSEPGAGSDVAALRCRAGRTPDGGWLIDGHKTWISNAHLAEHILLVARTGPGGAKHDGLTMFHVPARTPGIEIRPIETMGGREVNDVFLTGVRLPADAVVGTADRAWTQLMAGLNAERLFLAANMLGLAERILEDTVAYVRGREQFGRPVGSFQALRHRLADLATEIECARLLVFDVAAACDAEPEKLFPREASMAKLKATETAKHAALEGMQMMGGYGYATEYDMERHLRAAVVSTVYGGTSEIQRDIIGRSYGL</sequence>
<dbReference type="InterPro" id="IPR006089">
    <property type="entry name" value="Acyl-CoA_DH_CS"/>
</dbReference>
<dbReference type="CDD" id="cd00567">
    <property type="entry name" value="ACAD"/>
    <property type="match status" value="1"/>
</dbReference>
<dbReference type="Pfam" id="PF02771">
    <property type="entry name" value="Acyl-CoA_dh_N"/>
    <property type="match status" value="1"/>
</dbReference>
<dbReference type="Gene3D" id="2.40.110.10">
    <property type="entry name" value="Butyryl-CoA Dehydrogenase, subunit A, domain 2"/>
    <property type="match status" value="1"/>
</dbReference>
<dbReference type="GO" id="GO:0050660">
    <property type="term" value="F:flavin adenine dinucleotide binding"/>
    <property type="evidence" value="ECO:0007669"/>
    <property type="project" value="InterPro"/>
</dbReference>
<keyword evidence="3 6" id="KW-0285">Flavoprotein</keyword>
<dbReference type="PIRSF" id="PIRSF016578">
    <property type="entry name" value="HsaA"/>
    <property type="match status" value="1"/>
</dbReference>
<proteinExistence type="inferred from homology"/>
<evidence type="ECO:0000256" key="2">
    <source>
        <dbReference type="ARBA" id="ARBA00009347"/>
    </source>
</evidence>
<dbReference type="InterPro" id="IPR046373">
    <property type="entry name" value="Acyl-CoA_Oxase/DH_mid-dom_sf"/>
</dbReference>
<gene>
    <name evidence="10" type="ORF">OG222_31550</name>
</gene>